<evidence type="ECO:0000313" key="8">
    <source>
        <dbReference type="EMBL" id="RKQ96912.1"/>
    </source>
</evidence>
<gene>
    <name evidence="8" type="ORF">C7446_2773</name>
</gene>
<dbReference type="Gene3D" id="3.40.50.150">
    <property type="entry name" value="Vaccinia Virus protein VP39"/>
    <property type="match status" value="1"/>
</dbReference>
<evidence type="ECO:0000256" key="4">
    <source>
        <dbReference type="ARBA" id="ARBA00022603"/>
    </source>
</evidence>
<organism evidence="8 9">
    <name type="scientific">Kushneria sinocarnis</name>
    <dbReference type="NCBI Taxonomy" id="595502"/>
    <lineage>
        <taxon>Bacteria</taxon>
        <taxon>Pseudomonadati</taxon>
        <taxon>Pseudomonadota</taxon>
        <taxon>Gammaproteobacteria</taxon>
        <taxon>Oceanospirillales</taxon>
        <taxon>Halomonadaceae</taxon>
        <taxon>Kushneria</taxon>
    </lineage>
</organism>
<keyword evidence="5" id="KW-0808">Transferase</keyword>
<evidence type="ECO:0000313" key="9">
    <source>
        <dbReference type="Proteomes" id="UP000281975"/>
    </source>
</evidence>
<evidence type="ECO:0000256" key="5">
    <source>
        <dbReference type="ARBA" id="ARBA00022679"/>
    </source>
</evidence>
<dbReference type="GO" id="GO:0043527">
    <property type="term" value="C:tRNA methyltransferase complex"/>
    <property type="evidence" value="ECO:0007669"/>
    <property type="project" value="TreeGrafter"/>
</dbReference>
<dbReference type="CDD" id="cd02440">
    <property type="entry name" value="AdoMet_MTases"/>
    <property type="match status" value="1"/>
</dbReference>
<dbReference type="EC" id="2.1.1.33" evidence="3"/>
<dbReference type="GO" id="GO:0008176">
    <property type="term" value="F:tRNA (guanine(46)-N7)-methyltransferase activity"/>
    <property type="evidence" value="ECO:0007669"/>
    <property type="project" value="UniProtKB-EC"/>
</dbReference>
<dbReference type="SUPFAM" id="SSF53335">
    <property type="entry name" value="S-adenosyl-L-methionine-dependent methyltransferases"/>
    <property type="match status" value="1"/>
</dbReference>
<comment type="function">
    <text evidence="2">Catalyzes the formation of N(7)-methylguanine at position 46 (m7G46) in tRNA.</text>
</comment>
<evidence type="ECO:0000256" key="7">
    <source>
        <dbReference type="ARBA" id="ARBA00022694"/>
    </source>
</evidence>
<dbReference type="Pfam" id="PF02390">
    <property type="entry name" value="Methyltransf_4"/>
    <property type="match status" value="1"/>
</dbReference>
<comment type="caution">
    <text evidence="8">The sequence shown here is derived from an EMBL/GenBank/DDBJ whole genome shotgun (WGS) entry which is preliminary data.</text>
</comment>
<dbReference type="InterPro" id="IPR029063">
    <property type="entry name" value="SAM-dependent_MTases_sf"/>
</dbReference>
<evidence type="ECO:0000256" key="2">
    <source>
        <dbReference type="ARBA" id="ARBA00003015"/>
    </source>
</evidence>
<evidence type="ECO:0000256" key="1">
    <source>
        <dbReference type="ARBA" id="ARBA00000142"/>
    </source>
</evidence>
<dbReference type="PANTHER" id="PTHR23417:SF14">
    <property type="entry name" value="PENTACOTRIPEPTIDE-REPEAT REGION OF PRORP DOMAIN-CONTAINING PROTEIN"/>
    <property type="match status" value="1"/>
</dbReference>
<comment type="catalytic activity">
    <reaction evidence="1">
        <text>guanosine(46) in tRNA + S-adenosyl-L-methionine = N(7)-methylguanosine(46) in tRNA + S-adenosyl-L-homocysteine</text>
        <dbReference type="Rhea" id="RHEA:42708"/>
        <dbReference type="Rhea" id="RHEA-COMP:10188"/>
        <dbReference type="Rhea" id="RHEA-COMP:10189"/>
        <dbReference type="ChEBI" id="CHEBI:57856"/>
        <dbReference type="ChEBI" id="CHEBI:59789"/>
        <dbReference type="ChEBI" id="CHEBI:74269"/>
        <dbReference type="ChEBI" id="CHEBI:74480"/>
        <dbReference type="EC" id="2.1.1.33"/>
    </reaction>
</comment>
<evidence type="ECO:0000256" key="6">
    <source>
        <dbReference type="ARBA" id="ARBA00022691"/>
    </source>
</evidence>
<accession>A0A420WTY9</accession>
<dbReference type="PANTHER" id="PTHR23417">
    <property type="entry name" value="3-DEOXY-D-MANNO-OCTULOSONIC-ACID TRANSFERASE/TRNA GUANINE-N 7 - -METHYLTRANSFERASE"/>
    <property type="match status" value="1"/>
</dbReference>
<dbReference type="PROSITE" id="PS51625">
    <property type="entry name" value="SAM_MT_TRMB"/>
    <property type="match status" value="1"/>
</dbReference>
<dbReference type="EMBL" id="RBIN01000008">
    <property type="protein sequence ID" value="RKQ96912.1"/>
    <property type="molecule type" value="Genomic_DNA"/>
</dbReference>
<reference evidence="8 9" key="1">
    <citation type="submission" date="2018-10" db="EMBL/GenBank/DDBJ databases">
        <title>Genomic Encyclopedia of Type Strains, Phase IV (KMG-IV): sequencing the most valuable type-strain genomes for metagenomic binning, comparative biology and taxonomic classification.</title>
        <authorList>
            <person name="Goeker M."/>
        </authorList>
    </citation>
    <scope>NUCLEOTIDE SEQUENCE [LARGE SCALE GENOMIC DNA]</scope>
    <source>
        <strain evidence="8 9">DSM 23229</strain>
    </source>
</reference>
<name>A0A420WTY9_9GAMM</name>
<dbReference type="OrthoDB" id="9809889at2"/>
<protein>
    <recommendedName>
        <fullName evidence="3">tRNA (guanine(46)-N(7))-methyltransferase</fullName>
        <ecNumber evidence="3">2.1.1.33</ecNumber>
    </recommendedName>
</protein>
<keyword evidence="6" id="KW-0949">S-adenosyl-L-methionine</keyword>
<sequence length="233" mass="26931">MHANSTPVRTAQQRPHEDLARRIERALQSPWQRPIADHTRRAFERAQQWRAGHPGPLVIDAGCGVGLSTRELARHRPDHAVIGVDRSAERLGRDLSRSWGETPENAMLLRADLVDFWRLALAAGWQPQQHYLLYPNPWPKASQLKRRWQGHPILPTLLALGGEFELRSNWRIYVEEFALAIEQVCGMASAVEHWQPPAPLTPFERKYQQSGQSLWRLVCRLPRRERPYGREDT</sequence>
<keyword evidence="9" id="KW-1185">Reference proteome</keyword>
<evidence type="ECO:0000256" key="3">
    <source>
        <dbReference type="ARBA" id="ARBA00011977"/>
    </source>
</evidence>
<dbReference type="Proteomes" id="UP000281975">
    <property type="component" value="Unassembled WGS sequence"/>
</dbReference>
<dbReference type="RefSeq" id="WP_121173687.1">
    <property type="nucleotide sequence ID" value="NZ_RBIN01000008.1"/>
</dbReference>
<keyword evidence="7" id="KW-0819">tRNA processing</keyword>
<proteinExistence type="predicted"/>
<dbReference type="InterPro" id="IPR003358">
    <property type="entry name" value="tRNA_(Gua-N-7)_MeTrfase_Trmb"/>
</dbReference>
<dbReference type="AlphaFoldDB" id="A0A420WTY9"/>
<keyword evidence="4 8" id="KW-0489">Methyltransferase</keyword>